<comment type="caution">
    <text evidence="2">The sequence shown here is derived from an EMBL/GenBank/DDBJ whole genome shotgun (WGS) entry which is preliminary data.</text>
</comment>
<reference evidence="2 3" key="1">
    <citation type="submission" date="2017-08" db="EMBL/GenBank/DDBJ databases">
        <title>Infants hospitalized years apart are colonized by the same room-sourced microbial strains.</title>
        <authorList>
            <person name="Brooks B."/>
            <person name="Olm M.R."/>
            <person name="Firek B.A."/>
            <person name="Baker R."/>
            <person name="Thomas B.C."/>
            <person name="Morowitz M.J."/>
            <person name="Banfield J.F."/>
        </authorList>
    </citation>
    <scope>NUCLEOTIDE SEQUENCE [LARGE SCALE GENOMIC DNA]</scope>
    <source>
        <strain evidence="2">S2_005_002_R2_33</strain>
    </source>
</reference>
<dbReference type="EMBL" id="QFPX01000038">
    <property type="protein sequence ID" value="PZQ50523.1"/>
    <property type="molecule type" value="Genomic_DNA"/>
</dbReference>
<sequence length="157" mass="17818">MDMTRLAPWLTLVQGQAGRQHAVLSDGRRRIRIDVTSGRLAPERSMRLRFCLDGLISAEAGVLPMRRLLLLYKHRRFGRMLYPRDPALGRGITLLRVHDALAAGATHREIANVLFGQDNVDRGWDHTSDSLRSRIRRYTRQARSMAGGEFRRLMGGG</sequence>
<dbReference type="InterPro" id="IPR018754">
    <property type="entry name" value="RovC-like_DNA-bd"/>
</dbReference>
<dbReference type="Proteomes" id="UP000249082">
    <property type="component" value="Unassembled WGS sequence"/>
</dbReference>
<proteinExistence type="predicted"/>
<feature type="domain" description="T6SS Transcription factor RovC-like DNA binding" evidence="1">
    <location>
        <begin position="83"/>
        <end position="154"/>
    </location>
</feature>
<dbReference type="AlphaFoldDB" id="A0A2W5Q738"/>
<accession>A0A2W5Q738</accession>
<evidence type="ECO:0000313" key="3">
    <source>
        <dbReference type="Proteomes" id="UP000249082"/>
    </source>
</evidence>
<protein>
    <recommendedName>
        <fullName evidence="1">T6SS Transcription factor RovC-like DNA binding domain-containing protein</fullName>
    </recommendedName>
</protein>
<organism evidence="2 3">
    <name type="scientific">Novosphingobium pentaromativorans</name>
    <dbReference type="NCBI Taxonomy" id="205844"/>
    <lineage>
        <taxon>Bacteria</taxon>
        <taxon>Pseudomonadati</taxon>
        <taxon>Pseudomonadota</taxon>
        <taxon>Alphaproteobacteria</taxon>
        <taxon>Sphingomonadales</taxon>
        <taxon>Sphingomonadaceae</taxon>
        <taxon>Novosphingobium</taxon>
    </lineage>
</organism>
<name>A0A2W5Q738_9SPHN</name>
<evidence type="ECO:0000313" key="2">
    <source>
        <dbReference type="EMBL" id="PZQ50523.1"/>
    </source>
</evidence>
<dbReference type="Pfam" id="PF10074">
    <property type="entry name" value="RovC_DNA-bd"/>
    <property type="match status" value="1"/>
</dbReference>
<gene>
    <name evidence="2" type="ORF">DI555_22840</name>
</gene>
<evidence type="ECO:0000259" key="1">
    <source>
        <dbReference type="Pfam" id="PF10074"/>
    </source>
</evidence>